<dbReference type="Proteomes" id="UP001459277">
    <property type="component" value="Unassembled WGS sequence"/>
</dbReference>
<evidence type="ECO:0000313" key="2">
    <source>
        <dbReference type="EMBL" id="KAL0003250.1"/>
    </source>
</evidence>
<comment type="caution">
    <text evidence="2">The sequence shown here is derived from an EMBL/GenBank/DDBJ whole genome shotgun (WGS) entry which is preliminary data.</text>
</comment>
<name>A0AAW2D2B5_9ROSI</name>
<accession>A0AAW2D2B5</accession>
<organism evidence="2 3">
    <name type="scientific">Lithocarpus litseifolius</name>
    <dbReference type="NCBI Taxonomy" id="425828"/>
    <lineage>
        <taxon>Eukaryota</taxon>
        <taxon>Viridiplantae</taxon>
        <taxon>Streptophyta</taxon>
        <taxon>Embryophyta</taxon>
        <taxon>Tracheophyta</taxon>
        <taxon>Spermatophyta</taxon>
        <taxon>Magnoliopsida</taxon>
        <taxon>eudicotyledons</taxon>
        <taxon>Gunneridae</taxon>
        <taxon>Pentapetalae</taxon>
        <taxon>rosids</taxon>
        <taxon>fabids</taxon>
        <taxon>Fagales</taxon>
        <taxon>Fagaceae</taxon>
        <taxon>Lithocarpus</taxon>
    </lineage>
</organism>
<dbReference type="EMBL" id="JAZDWU010000005">
    <property type="protein sequence ID" value="KAL0003250.1"/>
    <property type="molecule type" value="Genomic_DNA"/>
</dbReference>
<reference evidence="2 3" key="1">
    <citation type="submission" date="2024-01" db="EMBL/GenBank/DDBJ databases">
        <title>A telomere-to-telomere, gap-free genome of sweet tea (Lithocarpus litseifolius).</title>
        <authorList>
            <person name="Zhou J."/>
        </authorList>
    </citation>
    <scope>NUCLEOTIDE SEQUENCE [LARGE SCALE GENOMIC DNA]</scope>
    <source>
        <strain evidence="2">Zhou-2022a</strain>
        <tissue evidence="2">Leaf</tissue>
    </source>
</reference>
<dbReference type="GO" id="GO:0003676">
    <property type="term" value="F:nucleic acid binding"/>
    <property type="evidence" value="ECO:0007669"/>
    <property type="project" value="InterPro"/>
</dbReference>
<evidence type="ECO:0000259" key="1">
    <source>
        <dbReference type="Pfam" id="PF13456"/>
    </source>
</evidence>
<dbReference type="AlphaFoldDB" id="A0AAW2D2B5"/>
<sequence>MAKLWAIREGGFQIGIQLDYKHELILSIGILYLIHDCRSLLKRPWVIKTSHIRREANGCADLLAKKGEDQIEREI</sequence>
<dbReference type="InterPro" id="IPR002156">
    <property type="entry name" value="RNaseH_domain"/>
</dbReference>
<dbReference type="GO" id="GO:0004523">
    <property type="term" value="F:RNA-DNA hybrid ribonuclease activity"/>
    <property type="evidence" value="ECO:0007669"/>
    <property type="project" value="InterPro"/>
</dbReference>
<evidence type="ECO:0000313" key="3">
    <source>
        <dbReference type="Proteomes" id="UP001459277"/>
    </source>
</evidence>
<protein>
    <recommendedName>
        <fullName evidence="1">RNase H type-1 domain-containing protein</fullName>
    </recommendedName>
</protein>
<gene>
    <name evidence="2" type="ORF">SO802_017031</name>
</gene>
<dbReference type="Pfam" id="PF13456">
    <property type="entry name" value="RVT_3"/>
    <property type="match status" value="1"/>
</dbReference>
<keyword evidence="3" id="KW-1185">Reference proteome</keyword>
<feature type="domain" description="RNase H type-1" evidence="1">
    <location>
        <begin position="32"/>
        <end position="66"/>
    </location>
</feature>
<proteinExistence type="predicted"/>